<proteinExistence type="predicted"/>
<comment type="caution">
    <text evidence="1">The sequence shown here is derived from an EMBL/GenBank/DDBJ whole genome shotgun (WGS) entry which is preliminary data.</text>
</comment>
<dbReference type="Proteomes" id="UP000298030">
    <property type="component" value="Unassembled WGS sequence"/>
</dbReference>
<dbReference type="AlphaFoldDB" id="A0A4Y7TDZ0"/>
<keyword evidence="2" id="KW-1185">Reference proteome</keyword>
<organism evidence="1 2">
    <name type="scientific">Coprinellus micaceus</name>
    <name type="common">Glistening ink-cap mushroom</name>
    <name type="synonym">Coprinus micaceus</name>
    <dbReference type="NCBI Taxonomy" id="71717"/>
    <lineage>
        <taxon>Eukaryota</taxon>
        <taxon>Fungi</taxon>
        <taxon>Dikarya</taxon>
        <taxon>Basidiomycota</taxon>
        <taxon>Agaricomycotina</taxon>
        <taxon>Agaricomycetes</taxon>
        <taxon>Agaricomycetidae</taxon>
        <taxon>Agaricales</taxon>
        <taxon>Agaricineae</taxon>
        <taxon>Psathyrellaceae</taxon>
        <taxon>Coprinellus</taxon>
    </lineage>
</organism>
<reference evidence="1 2" key="1">
    <citation type="journal article" date="2019" name="Nat. Ecol. Evol.">
        <title>Megaphylogeny resolves global patterns of mushroom evolution.</title>
        <authorList>
            <person name="Varga T."/>
            <person name="Krizsan K."/>
            <person name="Foldi C."/>
            <person name="Dima B."/>
            <person name="Sanchez-Garcia M."/>
            <person name="Sanchez-Ramirez S."/>
            <person name="Szollosi G.J."/>
            <person name="Szarkandi J.G."/>
            <person name="Papp V."/>
            <person name="Albert L."/>
            <person name="Andreopoulos W."/>
            <person name="Angelini C."/>
            <person name="Antonin V."/>
            <person name="Barry K.W."/>
            <person name="Bougher N.L."/>
            <person name="Buchanan P."/>
            <person name="Buyck B."/>
            <person name="Bense V."/>
            <person name="Catcheside P."/>
            <person name="Chovatia M."/>
            <person name="Cooper J."/>
            <person name="Damon W."/>
            <person name="Desjardin D."/>
            <person name="Finy P."/>
            <person name="Geml J."/>
            <person name="Haridas S."/>
            <person name="Hughes K."/>
            <person name="Justo A."/>
            <person name="Karasinski D."/>
            <person name="Kautmanova I."/>
            <person name="Kiss B."/>
            <person name="Kocsube S."/>
            <person name="Kotiranta H."/>
            <person name="LaButti K.M."/>
            <person name="Lechner B.E."/>
            <person name="Liimatainen K."/>
            <person name="Lipzen A."/>
            <person name="Lukacs Z."/>
            <person name="Mihaltcheva S."/>
            <person name="Morgado L.N."/>
            <person name="Niskanen T."/>
            <person name="Noordeloos M.E."/>
            <person name="Ohm R.A."/>
            <person name="Ortiz-Santana B."/>
            <person name="Ovrebo C."/>
            <person name="Racz N."/>
            <person name="Riley R."/>
            <person name="Savchenko A."/>
            <person name="Shiryaev A."/>
            <person name="Soop K."/>
            <person name="Spirin V."/>
            <person name="Szebenyi C."/>
            <person name="Tomsovsky M."/>
            <person name="Tulloss R.E."/>
            <person name="Uehling J."/>
            <person name="Grigoriev I.V."/>
            <person name="Vagvolgyi C."/>
            <person name="Papp T."/>
            <person name="Martin F.M."/>
            <person name="Miettinen O."/>
            <person name="Hibbett D.S."/>
            <person name="Nagy L.G."/>
        </authorList>
    </citation>
    <scope>NUCLEOTIDE SEQUENCE [LARGE SCALE GENOMIC DNA]</scope>
    <source>
        <strain evidence="1 2">FP101781</strain>
    </source>
</reference>
<protein>
    <submittedName>
        <fullName evidence="1">Uncharacterized protein</fullName>
    </submittedName>
</protein>
<accession>A0A4Y7TDZ0</accession>
<evidence type="ECO:0000313" key="1">
    <source>
        <dbReference type="EMBL" id="TEB32168.1"/>
    </source>
</evidence>
<sequence>MPIGSGLLSTFAVGILLCIDRYWTSHKLARFTFLAHKFATPHPVDSSRLASKYPFFNPDILTSTRGRTATRLSAVAEPHLSMAWNKLSEEPSLPFVETAYINPRRPAEVHSFAHMCEHLLR</sequence>
<evidence type="ECO:0000313" key="2">
    <source>
        <dbReference type="Proteomes" id="UP000298030"/>
    </source>
</evidence>
<name>A0A4Y7TDZ0_COPMI</name>
<dbReference type="EMBL" id="QPFP01000016">
    <property type="protein sequence ID" value="TEB32168.1"/>
    <property type="molecule type" value="Genomic_DNA"/>
</dbReference>
<gene>
    <name evidence="1" type="ORF">FA13DRAFT_1731917</name>
</gene>